<protein>
    <submittedName>
        <fullName evidence="2">Uncharacterized protein</fullName>
    </submittedName>
</protein>
<keyword evidence="1" id="KW-0732">Signal</keyword>
<gene>
    <name evidence="2" type="ORF">NC653_018824</name>
</gene>
<proteinExistence type="predicted"/>
<evidence type="ECO:0000256" key="1">
    <source>
        <dbReference type="SAM" id="SignalP"/>
    </source>
</evidence>
<feature type="signal peptide" evidence="1">
    <location>
        <begin position="1"/>
        <end position="21"/>
    </location>
</feature>
<dbReference type="EMBL" id="JAQIZT010000007">
    <property type="protein sequence ID" value="KAJ6990392.1"/>
    <property type="molecule type" value="Genomic_DNA"/>
</dbReference>
<name>A0AAD6VW37_9ROSI</name>
<reference evidence="2" key="1">
    <citation type="journal article" date="2023" name="Mol. Ecol. Resour.">
        <title>Chromosome-level genome assembly of a triploid poplar Populus alba 'Berolinensis'.</title>
        <authorList>
            <person name="Chen S."/>
            <person name="Yu Y."/>
            <person name="Wang X."/>
            <person name="Wang S."/>
            <person name="Zhang T."/>
            <person name="Zhou Y."/>
            <person name="He R."/>
            <person name="Meng N."/>
            <person name="Wang Y."/>
            <person name="Liu W."/>
            <person name="Liu Z."/>
            <person name="Liu J."/>
            <person name="Guo Q."/>
            <person name="Huang H."/>
            <person name="Sederoff R.R."/>
            <person name="Wang G."/>
            <person name="Qu G."/>
            <person name="Chen S."/>
        </authorList>
    </citation>
    <scope>NUCLEOTIDE SEQUENCE</scope>
    <source>
        <strain evidence="2">SC-2020</strain>
    </source>
</reference>
<dbReference type="AlphaFoldDB" id="A0AAD6VW37"/>
<organism evidence="2 3">
    <name type="scientific">Populus alba x Populus x berolinensis</name>
    <dbReference type="NCBI Taxonomy" id="444605"/>
    <lineage>
        <taxon>Eukaryota</taxon>
        <taxon>Viridiplantae</taxon>
        <taxon>Streptophyta</taxon>
        <taxon>Embryophyta</taxon>
        <taxon>Tracheophyta</taxon>
        <taxon>Spermatophyta</taxon>
        <taxon>Magnoliopsida</taxon>
        <taxon>eudicotyledons</taxon>
        <taxon>Gunneridae</taxon>
        <taxon>Pentapetalae</taxon>
        <taxon>rosids</taxon>
        <taxon>fabids</taxon>
        <taxon>Malpighiales</taxon>
        <taxon>Salicaceae</taxon>
        <taxon>Saliceae</taxon>
        <taxon>Populus</taxon>
    </lineage>
</organism>
<evidence type="ECO:0000313" key="2">
    <source>
        <dbReference type="EMBL" id="KAJ6990392.1"/>
    </source>
</evidence>
<feature type="chain" id="PRO_5042149438" evidence="1">
    <location>
        <begin position="22"/>
        <end position="59"/>
    </location>
</feature>
<comment type="caution">
    <text evidence="2">The sequence shown here is derived from an EMBL/GenBank/DDBJ whole genome shotgun (WGS) entry which is preliminary data.</text>
</comment>
<sequence length="59" mass="7028">MLLFLMFLWRLLVWKRKVVSGRHLWRSCWSESGVGSMCGQLGRKIRETIFCFLLFAFVS</sequence>
<accession>A0AAD6VW37</accession>
<keyword evidence="3" id="KW-1185">Reference proteome</keyword>
<dbReference type="Proteomes" id="UP001164929">
    <property type="component" value="Chromosome 7"/>
</dbReference>
<evidence type="ECO:0000313" key="3">
    <source>
        <dbReference type="Proteomes" id="UP001164929"/>
    </source>
</evidence>